<dbReference type="GO" id="GO:0050660">
    <property type="term" value="F:flavin adenine dinucleotide binding"/>
    <property type="evidence" value="ECO:0007669"/>
    <property type="project" value="InterPro"/>
</dbReference>
<proteinExistence type="predicted"/>
<dbReference type="EMBL" id="LHZU01000138">
    <property type="protein sequence ID" value="KXV58391.1"/>
    <property type="molecule type" value="Genomic_DNA"/>
</dbReference>
<dbReference type="CDD" id="cd00567">
    <property type="entry name" value="ACAD"/>
    <property type="match status" value="1"/>
</dbReference>
<name>A0A149TYZ5_9PROT</name>
<dbReference type="InterPro" id="IPR006091">
    <property type="entry name" value="Acyl-CoA_Oxase/DH_mid-dom"/>
</dbReference>
<dbReference type="AlphaFoldDB" id="A0A149TYZ5"/>
<dbReference type="InterPro" id="IPR046373">
    <property type="entry name" value="Acyl-CoA_Oxase/DH_mid-dom_sf"/>
</dbReference>
<dbReference type="InterPro" id="IPR013107">
    <property type="entry name" value="Acyl-CoA_DH_C"/>
</dbReference>
<accession>A0A149TYZ5</accession>
<dbReference type="Gene3D" id="1.10.540.10">
    <property type="entry name" value="Acyl-CoA dehydrogenase/oxidase, N-terminal domain"/>
    <property type="match status" value="1"/>
</dbReference>
<protein>
    <recommendedName>
        <fullName evidence="8">Acyl-CoA dehydrogenase</fullName>
    </recommendedName>
</protein>
<dbReference type="InterPro" id="IPR036250">
    <property type="entry name" value="AcylCo_DH-like_C"/>
</dbReference>
<dbReference type="SUPFAM" id="SSF56645">
    <property type="entry name" value="Acyl-CoA dehydrogenase NM domain-like"/>
    <property type="match status" value="1"/>
</dbReference>
<evidence type="ECO:0000259" key="4">
    <source>
        <dbReference type="Pfam" id="PF02771"/>
    </source>
</evidence>
<dbReference type="InterPro" id="IPR013786">
    <property type="entry name" value="AcylCoA_DH/ox_N"/>
</dbReference>
<feature type="domain" description="Acyl-CoA dehydrogenase/oxidase N-terminal" evidence="4">
    <location>
        <begin position="21"/>
        <end position="93"/>
    </location>
</feature>
<evidence type="ECO:0000313" key="6">
    <source>
        <dbReference type="EMBL" id="KXV58391.1"/>
    </source>
</evidence>
<comment type="caution">
    <text evidence="6">The sequence shown here is derived from an EMBL/GenBank/DDBJ whole genome shotgun (WGS) entry which is preliminary data.</text>
</comment>
<reference evidence="6 7" key="1">
    <citation type="submission" date="2015-06" db="EMBL/GenBank/DDBJ databases">
        <title>Improved classification and identification of acetic acid bacteria using matrix-assisted laser desorption/ionization time-of-flight mass spectrometry; Gluconobacter nephelii and Gluconobacter uchimurae are later heterotypic synonyms of Gluconobacter japonicus and Gluconobacter oxydans, respectively.</title>
        <authorList>
            <person name="Li L."/>
            <person name="Cleenwerck I."/>
            <person name="De Vuyst L."/>
            <person name="Vandamme P."/>
        </authorList>
    </citation>
    <scope>NUCLEOTIDE SEQUENCE [LARGE SCALE GENOMIC DNA]</scope>
    <source>
        <strain evidence="6 7">LMG 23690</strain>
    </source>
</reference>
<dbReference type="PANTHER" id="PTHR43831">
    <property type="entry name" value="ISOBUTYRYL-COA DEHYDROGENASE"/>
    <property type="match status" value="1"/>
</dbReference>
<dbReference type="Pfam" id="PF08028">
    <property type="entry name" value="Acyl-CoA_dh_2"/>
    <property type="match status" value="1"/>
</dbReference>
<dbReference type="SUPFAM" id="SSF47203">
    <property type="entry name" value="Acyl-CoA dehydrogenase C-terminal domain-like"/>
    <property type="match status" value="1"/>
</dbReference>
<evidence type="ECO:0000259" key="5">
    <source>
        <dbReference type="Pfam" id="PF08028"/>
    </source>
</evidence>
<evidence type="ECO:0008006" key="8">
    <source>
        <dbReference type="Google" id="ProtNLM"/>
    </source>
</evidence>
<gene>
    <name evidence="6" type="ORF">AD948_11690</name>
</gene>
<dbReference type="GO" id="GO:0016627">
    <property type="term" value="F:oxidoreductase activity, acting on the CH-CH group of donors"/>
    <property type="evidence" value="ECO:0007669"/>
    <property type="project" value="InterPro"/>
</dbReference>
<dbReference type="InterPro" id="IPR009100">
    <property type="entry name" value="AcylCoA_DH/oxidase_NM_dom_sf"/>
</dbReference>
<dbReference type="Pfam" id="PF02770">
    <property type="entry name" value="Acyl-CoA_dh_M"/>
    <property type="match status" value="1"/>
</dbReference>
<dbReference type="Proteomes" id="UP000075360">
    <property type="component" value="Unassembled WGS sequence"/>
</dbReference>
<dbReference type="PATRIC" id="fig|446692.4.peg.870"/>
<feature type="domain" description="Acyl-CoA oxidase/dehydrogenase middle" evidence="3">
    <location>
        <begin position="132"/>
        <end position="222"/>
    </location>
</feature>
<evidence type="ECO:0000313" key="7">
    <source>
        <dbReference type="Proteomes" id="UP000075360"/>
    </source>
</evidence>
<evidence type="ECO:0000259" key="3">
    <source>
        <dbReference type="Pfam" id="PF02770"/>
    </source>
</evidence>
<feature type="domain" description="Acyl-CoA dehydrogenase C-terminal" evidence="5">
    <location>
        <begin position="254"/>
        <end position="374"/>
    </location>
</feature>
<evidence type="ECO:0000256" key="1">
    <source>
        <dbReference type="ARBA" id="ARBA00022630"/>
    </source>
</evidence>
<dbReference type="Pfam" id="PF02771">
    <property type="entry name" value="Acyl-CoA_dh_N"/>
    <property type="match status" value="1"/>
</dbReference>
<evidence type="ECO:0000256" key="2">
    <source>
        <dbReference type="ARBA" id="ARBA00023002"/>
    </source>
</evidence>
<dbReference type="Gene3D" id="2.40.110.10">
    <property type="entry name" value="Butyryl-CoA Dehydrogenase, subunit A, domain 2"/>
    <property type="match status" value="1"/>
</dbReference>
<dbReference type="InterPro" id="IPR052547">
    <property type="entry name" value="Mito_Isobutyryl-CoADH"/>
</dbReference>
<dbReference type="Gene3D" id="1.20.140.10">
    <property type="entry name" value="Butyryl-CoA Dehydrogenase, subunit A, domain 3"/>
    <property type="match status" value="1"/>
</dbReference>
<keyword evidence="1" id="KW-0285">Flavoprotein</keyword>
<organism evidence="6 7">
    <name type="scientific">Acetobacter senegalensis</name>
    <dbReference type="NCBI Taxonomy" id="446692"/>
    <lineage>
        <taxon>Bacteria</taxon>
        <taxon>Pseudomonadati</taxon>
        <taxon>Pseudomonadota</taxon>
        <taxon>Alphaproteobacteria</taxon>
        <taxon>Acetobacterales</taxon>
        <taxon>Acetobacteraceae</taxon>
        <taxon>Acetobacter</taxon>
    </lineage>
</organism>
<keyword evidence="2" id="KW-0560">Oxidoreductase</keyword>
<sequence length="401" mass="43449">MIAPRKQRVQSYPADHYLALARDLADRFAVDAAGYDRSGACPERNLDLLFESGLMAVTIAPEAGGAGGGLQLARAIVSEIARGEPATALILAMYYGTHGQIARGSQWPEALGNFVVRDALSHRALINAAQVEPETGSPSHGGVPRTVARRQGDGWRITGHKCYCTGSTALRWILISAVTDEVQPRIASFLVPADASGVSFRPAWDTTGMRATASHDVILDNVEVPYGHILHDRPAGAPLVREAVGTVWHFTLVASVYHGVTLAARDWLVKFGRERRLNATGDSTLFGLPHFQEGLGRAEILIQTNERLLRATAREADEGRPEALEGALLRHATTESQLALHALFLELTGAVGLSRHDALERYCRDLACVQSHAPNSRAIRLMVARSAFPSDEDQTTNHLKN</sequence>
<dbReference type="PANTHER" id="PTHR43831:SF1">
    <property type="entry name" value="ISOBUTYRYL-COA DEHYDROGENASE, MITOCHONDRIAL"/>
    <property type="match status" value="1"/>
</dbReference>
<dbReference type="InterPro" id="IPR037069">
    <property type="entry name" value="AcylCoA_DH/ox_N_sf"/>
</dbReference>
<dbReference type="PIRSF" id="PIRSF016578">
    <property type="entry name" value="HsaA"/>
    <property type="match status" value="1"/>
</dbReference>